<evidence type="ECO:0000256" key="3">
    <source>
        <dbReference type="ARBA" id="ARBA00023136"/>
    </source>
</evidence>
<protein>
    <submittedName>
        <fullName evidence="6">ABC transporter substrate-binding protein</fullName>
    </submittedName>
</protein>
<evidence type="ECO:0000313" key="7">
    <source>
        <dbReference type="Proteomes" id="UP001291912"/>
    </source>
</evidence>
<evidence type="ECO:0000256" key="1">
    <source>
        <dbReference type="ARBA" id="ARBA00022475"/>
    </source>
</evidence>
<dbReference type="Proteomes" id="UP001291912">
    <property type="component" value="Unassembled WGS sequence"/>
</dbReference>
<dbReference type="PANTHER" id="PTHR43649:SF33">
    <property type="entry name" value="POLYGALACTURONAN_RHAMNOGALACTURONAN-BINDING PROTEIN YTCQ"/>
    <property type="match status" value="1"/>
</dbReference>
<reference evidence="6 7" key="1">
    <citation type="submission" date="2023-10" db="EMBL/GenBank/DDBJ databases">
        <title>Microbacterium xanthum sp. nov., isolated from seaweed.</title>
        <authorList>
            <person name="Lee S.D."/>
        </authorList>
    </citation>
    <scope>NUCLEOTIDE SEQUENCE [LARGE SCALE GENOMIC DNA]</scope>
    <source>
        <strain evidence="6 7">KCTC 19124</strain>
    </source>
</reference>
<keyword evidence="7" id="KW-1185">Reference proteome</keyword>
<dbReference type="Gene3D" id="3.40.190.10">
    <property type="entry name" value="Periplasmic binding protein-like II"/>
    <property type="match status" value="2"/>
</dbReference>
<name>A0ABU5N422_9MICO</name>
<sequence length="424" mass="45225">MPAIVAASALVLAGCSSPGGDAGPTKITFLTWTDDLAVQQAESMIDAFEEENPDIEIVLDTYPAGAEGDNIVKTRLATGEMSDVFLYNSGALMQALNPDSTLYSLADEPWMAEVADDFQAAVATDQGVYGAPTGTAQAGGIIYSKKVYDELGLSVPESWGDFMANNEKIKEAGITPVFQSYADTWTAQMIVLGSFANVTAVDPDWAEEFTAGKRKYADEPAFAGFEHLQELADAGLFNEDYASATYNEAVGALVEGTAAQYPLLTNAMIRNVRQNYPDAIDDLGIFPIPADDPADTRLTMWQPNALYVPASTEGEKRDAALAFVEFFNSPAGCEIQNESEPGGPYVISSCELPEDVAPIVTDVEQWFDEGKTGLSIGFLSPVKGPNLENILVEVGSGISSAQQGAEAYDADVKKQAQQLGLPGW</sequence>
<organism evidence="6 7">
    <name type="scientific">Microbacterium aquimaris</name>
    <dbReference type="NCBI Taxonomy" id="459816"/>
    <lineage>
        <taxon>Bacteria</taxon>
        <taxon>Bacillati</taxon>
        <taxon>Actinomycetota</taxon>
        <taxon>Actinomycetes</taxon>
        <taxon>Micrococcales</taxon>
        <taxon>Microbacteriaceae</taxon>
        <taxon>Microbacterium</taxon>
    </lineage>
</organism>
<dbReference type="InterPro" id="IPR050490">
    <property type="entry name" value="Bact_solute-bd_prot1"/>
</dbReference>
<keyword evidence="4" id="KW-0564">Palmitate</keyword>
<proteinExistence type="predicted"/>
<keyword evidence="1" id="KW-1003">Cell membrane</keyword>
<dbReference type="RefSeq" id="WP_241747774.1">
    <property type="nucleotide sequence ID" value="NZ_BAAAPT010000001.1"/>
</dbReference>
<dbReference type="SUPFAM" id="SSF53850">
    <property type="entry name" value="Periplasmic binding protein-like II"/>
    <property type="match status" value="1"/>
</dbReference>
<keyword evidence="2" id="KW-0732">Signal</keyword>
<keyword evidence="3" id="KW-0472">Membrane</keyword>
<keyword evidence="5" id="KW-0449">Lipoprotein</keyword>
<accession>A0ABU5N422</accession>
<dbReference type="Pfam" id="PF01547">
    <property type="entry name" value="SBP_bac_1"/>
    <property type="match status" value="1"/>
</dbReference>
<dbReference type="InterPro" id="IPR006059">
    <property type="entry name" value="SBP"/>
</dbReference>
<comment type="caution">
    <text evidence="6">The sequence shown here is derived from an EMBL/GenBank/DDBJ whole genome shotgun (WGS) entry which is preliminary data.</text>
</comment>
<evidence type="ECO:0000256" key="2">
    <source>
        <dbReference type="ARBA" id="ARBA00022729"/>
    </source>
</evidence>
<dbReference type="EMBL" id="JAWJYN010000001">
    <property type="protein sequence ID" value="MDZ8160816.1"/>
    <property type="molecule type" value="Genomic_DNA"/>
</dbReference>
<evidence type="ECO:0000313" key="6">
    <source>
        <dbReference type="EMBL" id="MDZ8160816.1"/>
    </source>
</evidence>
<dbReference type="PANTHER" id="PTHR43649">
    <property type="entry name" value="ARABINOSE-BINDING PROTEIN-RELATED"/>
    <property type="match status" value="1"/>
</dbReference>
<evidence type="ECO:0000256" key="4">
    <source>
        <dbReference type="ARBA" id="ARBA00023139"/>
    </source>
</evidence>
<gene>
    <name evidence="6" type="ORF">R2Q92_03145</name>
</gene>
<evidence type="ECO:0000256" key="5">
    <source>
        <dbReference type="ARBA" id="ARBA00023288"/>
    </source>
</evidence>